<protein>
    <submittedName>
        <fullName evidence="1">Uncharacterized protein</fullName>
    </submittedName>
</protein>
<evidence type="ECO:0000313" key="2">
    <source>
        <dbReference type="Proteomes" id="UP000078540"/>
    </source>
</evidence>
<proteinExistence type="predicted"/>
<dbReference type="EMBL" id="KQ976565">
    <property type="protein sequence ID" value="KYM80452.1"/>
    <property type="molecule type" value="Genomic_DNA"/>
</dbReference>
<gene>
    <name evidence="1" type="ORF">ALC53_09001</name>
</gene>
<reference evidence="1 2" key="1">
    <citation type="submission" date="2015-09" db="EMBL/GenBank/DDBJ databases">
        <title>Atta colombica WGS genome.</title>
        <authorList>
            <person name="Nygaard S."/>
            <person name="Hu H."/>
            <person name="Boomsma J."/>
            <person name="Zhang G."/>
        </authorList>
    </citation>
    <scope>NUCLEOTIDE SEQUENCE [LARGE SCALE GENOMIC DNA]</scope>
    <source>
        <strain evidence="1">Treedump-2</strain>
        <tissue evidence="1">Whole body</tissue>
    </source>
</reference>
<sequence length="59" mass="6582">MAIVGIDKCDRSTEIDSQNRDSRIGSLIQPQRIVEPLELSGMVLNQFSRAPVILDIKTL</sequence>
<dbReference type="Proteomes" id="UP000078540">
    <property type="component" value="Unassembled WGS sequence"/>
</dbReference>
<evidence type="ECO:0000313" key="1">
    <source>
        <dbReference type="EMBL" id="KYM80452.1"/>
    </source>
</evidence>
<organism evidence="1 2">
    <name type="scientific">Atta colombica</name>
    <dbReference type="NCBI Taxonomy" id="520822"/>
    <lineage>
        <taxon>Eukaryota</taxon>
        <taxon>Metazoa</taxon>
        <taxon>Ecdysozoa</taxon>
        <taxon>Arthropoda</taxon>
        <taxon>Hexapoda</taxon>
        <taxon>Insecta</taxon>
        <taxon>Pterygota</taxon>
        <taxon>Neoptera</taxon>
        <taxon>Endopterygota</taxon>
        <taxon>Hymenoptera</taxon>
        <taxon>Apocrita</taxon>
        <taxon>Aculeata</taxon>
        <taxon>Formicoidea</taxon>
        <taxon>Formicidae</taxon>
        <taxon>Myrmicinae</taxon>
        <taxon>Atta</taxon>
    </lineage>
</organism>
<accession>A0A195B877</accession>
<dbReference type="AlphaFoldDB" id="A0A195B877"/>
<name>A0A195B877_9HYME</name>
<keyword evidence="2" id="KW-1185">Reference proteome</keyword>